<dbReference type="AlphaFoldDB" id="A0A381RS87"/>
<dbReference type="EMBL" id="UINC01002189">
    <property type="protein sequence ID" value="SUZ93939.1"/>
    <property type="molecule type" value="Genomic_DNA"/>
</dbReference>
<evidence type="ECO:0000313" key="1">
    <source>
        <dbReference type="EMBL" id="SUZ93939.1"/>
    </source>
</evidence>
<sequence>MHPRGGVVDLKTPGPALVLEHQPDIGTVIKRRGVGQGTPNIVGR</sequence>
<proteinExistence type="predicted"/>
<accession>A0A381RS87</accession>
<reference evidence="1" key="1">
    <citation type="submission" date="2018-05" db="EMBL/GenBank/DDBJ databases">
        <authorList>
            <person name="Lanie J.A."/>
            <person name="Ng W.-L."/>
            <person name="Kazmierczak K.M."/>
            <person name="Andrzejewski T.M."/>
            <person name="Davidsen T.M."/>
            <person name="Wayne K.J."/>
            <person name="Tettelin H."/>
            <person name="Glass J.I."/>
            <person name="Rusch D."/>
            <person name="Podicherti R."/>
            <person name="Tsui H.-C.T."/>
            <person name="Winkler M.E."/>
        </authorList>
    </citation>
    <scope>NUCLEOTIDE SEQUENCE</scope>
</reference>
<organism evidence="1">
    <name type="scientific">marine metagenome</name>
    <dbReference type="NCBI Taxonomy" id="408172"/>
    <lineage>
        <taxon>unclassified sequences</taxon>
        <taxon>metagenomes</taxon>
        <taxon>ecological metagenomes</taxon>
    </lineage>
</organism>
<gene>
    <name evidence="1" type="ORF">METZ01_LOCUS46793</name>
</gene>
<name>A0A381RS87_9ZZZZ</name>
<protein>
    <submittedName>
        <fullName evidence="1">Uncharacterized protein</fullName>
    </submittedName>
</protein>